<sequence length="46" mass="5183">MEASIPALRLGLLALFRRLSGVADKLNLSKPRLVSRLGRQSHYHIK</sequence>
<protein>
    <submittedName>
        <fullName evidence="1">Uncharacterized protein</fullName>
    </submittedName>
</protein>
<dbReference type="Proteomes" id="UP000005867">
    <property type="component" value="Chromosome"/>
</dbReference>
<name>G7VEG1_9CREN</name>
<accession>G7VEG1</accession>
<dbReference type="KEGG" id="pyr:P186_0117"/>
<organism evidence="1 2">
    <name type="scientific">Pyrobaculum ferrireducens</name>
    <dbReference type="NCBI Taxonomy" id="1104324"/>
    <lineage>
        <taxon>Archaea</taxon>
        <taxon>Thermoproteota</taxon>
        <taxon>Thermoprotei</taxon>
        <taxon>Thermoproteales</taxon>
        <taxon>Thermoproteaceae</taxon>
        <taxon>Pyrobaculum</taxon>
    </lineage>
</organism>
<reference evidence="1 2" key="1">
    <citation type="journal article" date="2012" name="J. Bacteriol.">
        <title>Complete genome sequence of strain 1860, a crenarchaeon of the genus pyrobaculum able to grow with various electron acceptors.</title>
        <authorList>
            <person name="Mardanov A.V."/>
            <person name="Gumerov V.M."/>
            <person name="Slobodkina G.B."/>
            <person name="Beletsky A.V."/>
            <person name="Bonch-Osmolovskaya E.A."/>
            <person name="Ravin N.V."/>
            <person name="Skryabin K.G."/>
        </authorList>
    </citation>
    <scope>NUCLEOTIDE SEQUENCE [LARGE SCALE GENOMIC DNA]</scope>
    <source>
        <strain evidence="1 2">1860</strain>
    </source>
</reference>
<evidence type="ECO:0000313" key="2">
    <source>
        <dbReference type="Proteomes" id="UP000005867"/>
    </source>
</evidence>
<keyword evidence="2" id="KW-1185">Reference proteome</keyword>
<gene>
    <name evidence="1" type="ORF">P186_0117</name>
</gene>
<evidence type="ECO:0000313" key="1">
    <source>
        <dbReference type="EMBL" id="AET31585.1"/>
    </source>
</evidence>
<dbReference type="HOGENOM" id="CLU_3178724_0_0_2"/>
<dbReference type="BioCyc" id="PSP1104324:GJSN-117-MONOMER"/>
<dbReference type="AlphaFoldDB" id="G7VEG1"/>
<dbReference type="EMBL" id="CP003098">
    <property type="protein sequence ID" value="AET31585.1"/>
    <property type="molecule type" value="Genomic_DNA"/>
</dbReference>
<proteinExistence type="predicted"/>